<dbReference type="EMBL" id="CAJOBI010005989">
    <property type="protein sequence ID" value="CAF4048212.1"/>
    <property type="molecule type" value="Genomic_DNA"/>
</dbReference>
<protein>
    <recommendedName>
        <fullName evidence="2">BZIP domain-containing protein</fullName>
    </recommendedName>
</protein>
<evidence type="ECO:0000259" key="2">
    <source>
        <dbReference type="PROSITE" id="PS00036"/>
    </source>
</evidence>
<feature type="region of interest" description="Disordered" evidence="1">
    <location>
        <begin position="339"/>
        <end position="443"/>
    </location>
</feature>
<dbReference type="InterPro" id="IPR046347">
    <property type="entry name" value="bZIP_sf"/>
</dbReference>
<feature type="non-terminal residue" evidence="3">
    <location>
        <position position="1"/>
    </location>
</feature>
<dbReference type="GO" id="GO:0000977">
    <property type="term" value="F:RNA polymerase II transcription regulatory region sequence-specific DNA binding"/>
    <property type="evidence" value="ECO:0007669"/>
    <property type="project" value="TreeGrafter"/>
</dbReference>
<feature type="domain" description="BZIP" evidence="2">
    <location>
        <begin position="576"/>
        <end position="590"/>
    </location>
</feature>
<dbReference type="GO" id="GO:0000981">
    <property type="term" value="F:DNA-binding transcription factor activity, RNA polymerase II-specific"/>
    <property type="evidence" value="ECO:0007669"/>
    <property type="project" value="TreeGrafter"/>
</dbReference>
<reference evidence="3" key="1">
    <citation type="submission" date="2021-02" db="EMBL/GenBank/DDBJ databases">
        <authorList>
            <person name="Nowell W R."/>
        </authorList>
    </citation>
    <scope>NUCLEOTIDE SEQUENCE</scope>
</reference>
<dbReference type="PROSITE" id="PS00036">
    <property type="entry name" value="BZIP_BASIC"/>
    <property type="match status" value="1"/>
</dbReference>
<evidence type="ECO:0000256" key="1">
    <source>
        <dbReference type="SAM" id="MobiDB-lite"/>
    </source>
</evidence>
<dbReference type="InterPro" id="IPR004827">
    <property type="entry name" value="bZIP"/>
</dbReference>
<evidence type="ECO:0000313" key="3">
    <source>
        <dbReference type="EMBL" id="CAF4048212.1"/>
    </source>
</evidence>
<dbReference type="PANTHER" id="PTHR21552:SF2">
    <property type="entry name" value="CREB3 REGULATORY FACTOR"/>
    <property type="match status" value="1"/>
</dbReference>
<dbReference type="SUPFAM" id="SSF57959">
    <property type="entry name" value="Leucine zipper domain"/>
    <property type="match status" value="1"/>
</dbReference>
<proteinExistence type="predicted"/>
<dbReference type="GO" id="GO:0006986">
    <property type="term" value="P:response to unfolded protein"/>
    <property type="evidence" value="ECO:0007669"/>
    <property type="project" value="InterPro"/>
</dbReference>
<feature type="region of interest" description="Disordered" evidence="1">
    <location>
        <begin position="73"/>
        <end position="130"/>
    </location>
</feature>
<comment type="caution">
    <text evidence="3">The sequence shown here is derived from an EMBL/GenBank/DDBJ whole genome shotgun (WGS) entry which is preliminary data.</text>
</comment>
<feature type="compositionally biased region" description="Polar residues" evidence="1">
    <location>
        <begin position="346"/>
        <end position="361"/>
    </location>
</feature>
<dbReference type="AlphaFoldDB" id="A0A8S2PCQ5"/>
<accession>A0A8S2PCQ5</accession>
<feature type="compositionally biased region" description="Acidic residues" evidence="1">
    <location>
        <begin position="425"/>
        <end position="439"/>
    </location>
</feature>
<organism evidence="3 4">
    <name type="scientific">Rotaria magnacalcarata</name>
    <dbReference type="NCBI Taxonomy" id="392030"/>
    <lineage>
        <taxon>Eukaryota</taxon>
        <taxon>Metazoa</taxon>
        <taxon>Spiralia</taxon>
        <taxon>Gnathifera</taxon>
        <taxon>Rotifera</taxon>
        <taxon>Eurotatoria</taxon>
        <taxon>Bdelloidea</taxon>
        <taxon>Philodinida</taxon>
        <taxon>Philodinidae</taxon>
        <taxon>Rotaria</taxon>
    </lineage>
</organism>
<feature type="compositionally biased region" description="Polar residues" evidence="1">
    <location>
        <begin position="92"/>
        <end position="130"/>
    </location>
</feature>
<feature type="region of interest" description="Disordered" evidence="1">
    <location>
        <begin position="258"/>
        <end position="282"/>
    </location>
</feature>
<feature type="compositionally biased region" description="Low complexity" evidence="1">
    <location>
        <begin position="259"/>
        <end position="282"/>
    </location>
</feature>
<dbReference type="InterPro" id="IPR039165">
    <property type="entry name" value="CREBRF"/>
</dbReference>
<gene>
    <name evidence="3" type="ORF">SMN809_LOCUS14498</name>
</gene>
<evidence type="ECO:0000313" key="4">
    <source>
        <dbReference type="Proteomes" id="UP000676336"/>
    </source>
</evidence>
<dbReference type="PANTHER" id="PTHR21552">
    <property type="entry name" value="ADULT RETINA PROTEIN"/>
    <property type="match status" value="1"/>
</dbReference>
<dbReference type="CDD" id="cd14809">
    <property type="entry name" value="bZIP_AUREO-like"/>
    <property type="match status" value="1"/>
</dbReference>
<dbReference type="GO" id="GO:0005634">
    <property type="term" value="C:nucleus"/>
    <property type="evidence" value="ECO:0007669"/>
    <property type="project" value="TreeGrafter"/>
</dbReference>
<name>A0A8S2PCQ5_9BILA</name>
<sequence>LTMIGLNQAKKISGVLTPDIKEKPMECWSEQSTSNADFCNAIDEIMKHEHEGDILLDDNLSSEGQLDLDLDSISDLLDTPSPAQGATAAPISPSSTTDYPQSNNIYMTSTSRPTFPVNNNSKSNTSGYSSLGISPKFTTLSINQHHHPFSPPPSQDSNNASTLLQSFVQGPITINSKNSLHPPPYVQEQQHTSVLGTSYPLELQLNSGFSDVKRFRSSSMNEGATQQQQQTKIDRHLFDPSRIKLPAYINTTYYPSRASSSTNITTPTTTTTNSSTSSISTDVSSNTAWPFGDYTRPTSNSFSEVINQQQQLRLNNSLSSSYGGSPSFYSIPQQRNQTGFLPDINFQPQQPNNCTLYSLNQSGAGATSSPPPASALARKRSSLVGFPVPEIKDDPSSPNCTMEQQSETDLWSDIEQNSSDHMQDNDIDDDDEATSDDDNATTVSTTFNRDLESSKAAHSHPNSSSLFWQYNVQAKGPKTKRILYLKERDPHLYREFSDPVYQIKLTQTKGQTFTKLRKGDGNDVTPNPTKLYQLGKQIRDLSTFVNKTTANTPSVYHGIYHVDQPIHNSNDTAEVKKEKNKIASRACRLRKKAQHEANKLKLHGLNEEHKTLIDLIASVKLLVLKRYNDGQLASPLSSTSESLEAALDHLIVQKYNKPVAGNTDGFVQAVITDMERLYASKQQRSNSLNT</sequence>
<dbReference type="Proteomes" id="UP000676336">
    <property type="component" value="Unassembled WGS sequence"/>
</dbReference>
<feature type="compositionally biased region" description="Polar residues" evidence="1">
    <location>
        <begin position="396"/>
        <end position="419"/>
    </location>
</feature>